<sequence length="1430" mass="156690">MASSLQALILTEHPTPFFSVAEFVLAALALGPLPGFIPLILLLSILMIHGQRIARRQTRGRELLCSWVCVTAGSALAHRRAATTALSNTTESLAAIILLSGATYFIAGLSIYLDIWLKGRLPTDWAQFTFFPVLWAMCWNFTSHVSPVGRLLNWWPSPVPSSYSWMLPLAGPTGIDWVVGAWAVVCAELFAQWLMGSSEYEPLDVVGNRSLLSSRSKALLSLVTILLALTFPSTATNNSLPRADVVSHTPLAVGCALPNPLDGSHPTLEDFISETRKMNTANVILWPESAVLFNSKKEREAAFDKIRELPLSAIIGVAFDEYVMGDPAHMRNGFALVHSSQKPGDEAIQYYKRNLVPLTESFSKIPSVDPPVITRWELKNPKGVTKPDWNPISNYTRPLFITSSICLDFASPMVFTNLDSRPSLILGPARTWDTTVGLAMWEQAKARANELGSMVLWCDGGSTGVSGIGGGAIHDPMQIGGGSWMRTIGIRYPFDENQTVYAKGGDLSVIVLLVMLMGGGVATNFLLTWANGGVGTRRMLREGRMVLGRIPWMGRLISSSTAHEVDLLGGEEVGERQKVLLYDDVINILNSWQTRTSHALQASKLVLACIALSSQSKLPRGLRGSLRSSTHSFDPSRLLARAFPRTTIFGRKQHPNHPEQSDDTPGDFELIASDDVPPHPTTDCPASSFHPEDHLSSSLGESSVTTPPQPSLSRTKSLFRLKNLSKVSIHLSSFTDSRASSSRTRTATNESDICLAFPKPPTHIPTPETSAPGASITFDTPTQPFDSSPLDASISSSIKPDSSSPDCAVLADQDVTHQDPDTHPPVSVPLAGLPEHSSKLVKRRHRFTGSLQRFKSLSQTLLDSFVSHPVDASSVDTIRSKKRWDHKLDFDSTSASSDPPNPSVPLVPPVPDLPLGLAHRSRSFSARNIDSDSSPSASISSLPEESSPTPIRTPPPLRRKHSAPAGLGSPLTRYQLVNPSELTTSPSLVRSSLVNSSARSSVLPPSPSWLSRNVDYLDPFDISAIFPPSRISALSNSDHLKIPEITTFYPSALFAPNSPRPLPIPPPLIPVPPPLSRQSTASPSRPILQPLLTNVCPESPDTDTGSFVTSPTPLDSTLYSPSSSTTPTTAFASALPSPSPQFHRRLSNISPISVERHRQSIARLKKSRTSSPRTHHQPSFKASRTPLNPIYKDRPARNRVPNGPKFPLVKAPPSPATWYILSPVFEPFTQLLHPVKAPTIGLFSYLPNNPNLNIRYTQLFSRPTMDYTGKNLEVVDIGGEVDYSGHQWFQEPPPRPEPQPVVQPYIPDDDVINQNAAFDFALKAAPNVLYGRFKQYGQLGVLAWCSEFSEMIDSLKELGFSGNMFVATRAQALRTCEEILKMKLDIKMQIILMYLSSQVARLRRFLDSGERQWEDYPIPEFPLDYRVYSS</sequence>
<feature type="region of interest" description="Disordered" evidence="1">
    <location>
        <begin position="648"/>
        <end position="717"/>
    </location>
</feature>
<evidence type="ECO:0000313" key="5">
    <source>
        <dbReference type="Proteomes" id="UP000683000"/>
    </source>
</evidence>
<dbReference type="OrthoDB" id="2626014at2759"/>
<reference evidence="4" key="1">
    <citation type="submission" date="2021-03" db="EMBL/GenBank/DDBJ databases">
        <title>Evolutionary innovations through gain and loss of genes in the ectomycorrhizal Boletales.</title>
        <authorList>
            <person name="Wu G."/>
            <person name="Miyauchi S."/>
            <person name="Morin E."/>
            <person name="Yang Z.-L."/>
            <person name="Xu J."/>
            <person name="Martin F.M."/>
        </authorList>
    </citation>
    <scope>NUCLEOTIDE SEQUENCE</scope>
    <source>
        <strain evidence="4">BR01</strain>
    </source>
</reference>
<comment type="caution">
    <text evidence="4">The sequence shown here is derived from an EMBL/GenBank/DDBJ whole genome shotgun (WGS) entry which is preliminary data.</text>
</comment>
<dbReference type="InterPro" id="IPR036526">
    <property type="entry name" value="C-N_Hydrolase_sf"/>
</dbReference>
<dbReference type="PROSITE" id="PS50263">
    <property type="entry name" value="CN_HYDROLASE"/>
    <property type="match status" value="1"/>
</dbReference>
<feature type="region of interest" description="Disordered" evidence="1">
    <location>
        <begin position="890"/>
        <end position="912"/>
    </location>
</feature>
<feature type="compositionally biased region" description="Pro residues" evidence="1">
    <location>
        <begin position="899"/>
        <end position="912"/>
    </location>
</feature>
<protein>
    <recommendedName>
        <fullName evidence="3">CN hydrolase domain-containing protein</fullName>
    </recommendedName>
</protein>
<feature type="transmembrane region" description="Helical" evidence="2">
    <location>
        <begin position="93"/>
        <end position="113"/>
    </location>
</feature>
<dbReference type="Proteomes" id="UP000683000">
    <property type="component" value="Unassembled WGS sequence"/>
</dbReference>
<accession>A0A8I2Z0E0</accession>
<evidence type="ECO:0000259" key="3">
    <source>
        <dbReference type="PROSITE" id="PS50263"/>
    </source>
</evidence>
<keyword evidence="5" id="KW-1185">Reference proteome</keyword>
<name>A0A8I2Z0E0_9AGAM</name>
<feature type="compositionally biased region" description="Basic residues" evidence="1">
    <location>
        <begin position="1159"/>
        <end position="1178"/>
    </location>
</feature>
<keyword evidence="2" id="KW-0812">Transmembrane</keyword>
<proteinExistence type="predicted"/>
<feature type="region of interest" description="Disordered" evidence="1">
    <location>
        <begin position="771"/>
        <end position="807"/>
    </location>
</feature>
<feature type="transmembrane region" description="Helical" evidence="2">
    <location>
        <begin position="20"/>
        <end position="43"/>
    </location>
</feature>
<feature type="region of interest" description="Disordered" evidence="1">
    <location>
        <begin position="1091"/>
        <end position="1201"/>
    </location>
</feature>
<feature type="transmembrane region" description="Helical" evidence="2">
    <location>
        <begin position="507"/>
        <end position="530"/>
    </location>
</feature>
<evidence type="ECO:0000313" key="4">
    <source>
        <dbReference type="EMBL" id="KAG6381012.1"/>
    </source>
</evidence>
<evidence type="ECO:0000256" key="1">
    <source>
        <dbReference type="SAM" id="MobiDB-lite"/>
    </source>
</evidence>
<feature type="compositionally biased region" description="Low complexity" evidence="1">
    <location>
        <begin position="786"/>
        <end position="806"/>
    </location>
</feature>
<feature type="compositionally biased region" description="Low complexity" evidence="1">
    <location>
        <begin position="1109"/>
        <end position="1136"/>
    </location>
</feature>
<dbReference type="InterPro" id="IPR003010">
    <property type="entry name" value="C-N_Hydrolase"/>
</dbReference>
<feature type="domain" description="CN hydrolase" evidence="3">
    <location>
        <begin position="241"/>
        <end position="509"/>
    </location>
</feature>
<feature type="compositionally biased region" description="Polar residues" evidence="1">
    <location>
        <begin position="696"/>
        <end position="716"/>
    </location>
</feature>
<feature type="region of interest" description="Disordered" evidence="1">
    <location>
        <begin position="815"/>
        <end position="834"/>
    </location>
</feature>
<feature type="transmembrane region" description="Helical" evidence="2">
    <location>
        <begin position="162"/>
        <end position="185"/>
    </location>
</feature>
<dbReference type="Gene3D" id="3.60.110.10">
    <property type="entry name" value="Carbon-nitrogen hydrolase"/>
    <property type="match status" value="1"/>
</dbReference>
<keyword evidence="2" id="KW-0472">Membrane</keyword>
<dbReference type="EMBL" id="JAGFBS010000002">
    <property type="protein sequence ID" value="KAG6381012.1"/>
    <property type="molecule type" value="Genomic_DNA"/>
</dbReference>
<organism evidence="4 5">
    <name type="scientific">Boletus reticuloceps</name>
    <dbReference type="NCBI Taxonomy" id="495285"/>
    <lineage>
        <taxon>Eukaryota</taxon>
        <taxon>Fungi</taxon>
        <taxon>Dikarya</taxon>
        <taxon>Basidiomycota</taxon>
        <taxon>Agaricomycotina</taxon>
        <taxon>Agaricomycetes</taxon>
        <taxon>Agaricomycetidae</taxon>
        <taxon>Boletales</taxon>
        <taxon>Boletineae</taxon>
        <taxon>Boletaceae</taxon>
        <taxon>Boletoideae</taxon>
        <taxon>Boletus</taxon>
    </lineage>
</organism>
<feature type="region of interest" description="Disordered" evidence="1">
    <location>
        <begin position="925"/>
        <end position="971"/>
    </location>
</feature>
<feature type="compositionally biased region" description="Low complexity" evidence="1">
    <location>
        <begin position="931"/>
        <end position="950"/>
    </location>
</feature>
<feature type="region of interest" description="Disordered" evidence="1">
    <location>
        <begin position="1065"/>
        <end position="1084"/>
    </location>
</feature>
<feature type="compositionally biased region" description="Pro residues" evidence="1">
    <location>
        <begin position="1065"/>
        <end position="1075"/>
    </location>
</feature>
<gene>
    <name evidence="4" type="ORF">JVT61DRAFT_5407</name>
</gene>
<evidence type="ECO:0000256" key="2">
    <source>
        <dbReference type="SAM" id="Phobius"/>
    </source>
</evidence>
<keyword evidence="2" id="KW-1133">Transmembrane helix</keyword>